<evidence type="ECO:0000256" key="6">
    <source>
        <dbReference type="ARBA" id="ARBA00022692"/>
    </source>
</evidence>
<keyword evidence="5 10" id="KW-0997">Cell inner membrane</keyword>
<keyword evidence="6" id="KW-0812">Transmembrane</keyword>
<dbReference type="AlphaFoldDB" id="A0A090NM68"/>
<evidence type="ECO:0000256" key="1">
    <source>
        <dbReference type="ARBA" id="ARBA00004533"/>
    </source>
</evidence>
<gene>
    <name evidence="13" type="ORF">WRSd3_00678</name>
</gene>
<evidence type="ECO:0000313" key="13">
    <source>
        <dbReference type="EMBL" id="ESU81519.1"/>
    </source>
</evidence>
<keyword evidence="4 10" id="KW-1003">Cell membrane</keyword>
<evidence type="ECO:0000313" key="14">
    <source>
        <dbReference type="Proteomes" id="UP000017944"/>
    </source>
</evidence>
<name>A0A090NM68_SHIDY</name>
<dbReference type="InterPro" id="IPR038072">
    <property type="entry name" value="GspK_central_sf"/>
</dbReference>
<dbReference type="PIRSF" id="PIRSF002786">
    <property type="entry name" value="XcpX"/>
    <property type="match status" value="1"/>
</dbReference>
<evidence type="ECO:0000256" key="4">
    <source>
        <dbReference type="ARBA" id="ARBA00022475"/>
    </source>
</evidence>
<dbReference type="InterPro" id="IPR049031">
    <property type="entry name" value="T2SSK_SAM-like_1st"/>
</dbReference>
<dbReference type="Pfam" id="PF03934">
    <property type="entry name" value="T2SSK"/>
    <property type="match status" value="1"/>
</dbReference>
<keyword evidence="8" id="KW-1133">Transmembrane helix</keyword>
<keyword evidence="7" id="KW-0653">Protein transport</keyword>
<evidence type="ECO:0000256" key="2">
    <source>
        <dbReference type="ARBA" id="ARBA00007246"/>
    </source>
</evidence>
<dbReference type="PANTHER" id="PTHR38831:SF1">
    <property type="entry name" value="TYPE II SECRETION SYSTEM PROTEIN K-RELATED"/>
    <property type="match status" value="1"/>
</dbReference>
<feature type="domain" description="T2SS protein K second SAM-like" evidence="11">
    <location>
        <begin position="215"/>
        <end position="282"/>
    </location>
</feature>
<proteinExistence type="inferred from homology"/>
<dbReference type="RefSeq" id="WP_000633233.1">
    <property type="nucleotide sequence ID" value="NZ_AXUT01000053.1"/>
</dbReference>
<dbReference type="Gene3D" id="1.10.40.60">
    <property type="entry name" value="EpsJ-like"/>
    <property type="match status" value="2"/>
</dbReference>
<dbReference type="InterPro" id="IPR049179">
    <property type="entry name" value="T2SSK_SAM-like_2nd"/>
</dbReference>
<keyword evidence="3 10" id="KW-0813">Transport</keyword>
<dbReference type="GO" id="GO:0009306">
    <property type="term" value="P:protein secretion"/>
    <property type="evidence" value="ECO:0007669"/>
    <property type="project" value="InterPro"/>
</dbReference>
<dbReference type="InterPro" id="IPR005628">
    <property type="entry name" value="GspK"/>
</dbReference>
<accession>A0A090NM68</accession>
<evidence type="ECO:0000256" key="5">
    <source>
        <dbReference type="ARBA" id="ARBA00022519"/>
    </source>
</evidence>
<dbReference type="Proteomes" id="UP000017944">
    <property type="component" value="Unassembled WGS sequence"/>
</dbReference>
<dbReference type="PATRIC" id="fig|1401327.3.peg.625"/>
<dbReference type="SUPFAM" id="SSF158544">
    <property type="entry name" value="GspK insert domain-like"/>
    <property type="match status" value="2"/>
</dbReference>
<evidence type="ECO:0000256" key="10">
    <source>
        <dbReference type="PIRNR" id="PIRNR002786"/>
    </source>
</evidence>
<feature type="domain" description="T2SS protein K first SAM-like" evidence="12">
    <location>
        <begin position="103"/>
        <end position="209"/>
    </location>
</feature>
<dbReference type="Gene3D" id="3.30.1300.30">
    <property type="entry name" value="GSPII I/J protein-like"/>
    <property type="match status" value="1"/>
</dbReference>
<evidence type="ECO:0000259" key="11">
    <source>
        <dbReference type="Pfam" id="PF03934"/>
    </source>
</evidence>
<sequence>MITSPPKRGMALVVVLVLLAVMMLVTITLSGRMQQQLGRTRSQQEYQQALWYSASAESLALSALSLSLKNEKRVHLAQSWASGPRFFPLPQGQIAVTLRDAQACFNLNDLAQPTTASRPIAVQQLIALISRLNVPAYRAELIAESLWEFIDEDRSVQTRLGREDSEYLARSVPFYAANQPLADISEMRVVQGMDAGLYQKLKPLVCALPMTRQQININTLDVTQSVILEALFDPWLSPVQARALLQQRPAKGWEDVDQFLAQPLLADVDERTKKQLKTVLSVDSNYFWLRSDITVNEIELTMNSLIVRMGPQHFSVLWHQTGESE</sequence>
<organism evidence="13 14">
    <name type="scientific">Shigella dysenteriae WRSd3</name>
    <dbReference type="NCBI Taxonomy" id="1401327"/>
    <lineage>
        <taxon>Bacteria</taxon>
        <taxon>Pseudomonadati</taxon>
        <taxon>Pseudomonadota</taxon>
        <taxon>Gammaproteobacteria</taxon>
        <taxon>Enterobacterales</taxon>
        <taxon>Enterobacteriaceae</taxon>
        <taxon>Shigella</taxon>
    </lineage>
</organism>
<evidence type="ECO:0000259" key="12">
    <source>
        <dbReference type="Pfam" id="PF21687"/>
    </source>
</evidence>
<dbReference type="NCBIfam" id="NF037980">
    <property type="entry name" value="T2SS_GspK"/>
    <property type="match status" value="1"/>
</dbReference>
<reference evidence="13 14" key="1">
    <citation type="submission" date="2013-10" db="EMBL/GenBank/DDBJ databases">
        <title>Draft genomes and the virulence plasmids of Sd1617 vaccine constructs: WRSd3 and WRSd5.</title>
        <authorList>
            <person name="Aksomboon Vongsawan A."/>
            <person name="Venkatesan M.M."/>
            <person name="Vaisvil B."/>
            <person name="Emel G."/>
            <person name="Kepatral V."/>
            <person name="Sethabutr O."/>
            <person name="Serichantalergs O."/>
            <person name="Mason C."/>
        </authorList>
    </citation>
    <scope>NUCLEOTIDE SEQUENCE [LARGE SCALE GENOMIC DNA]</scope>
    <source>
        <strain evidence="13 14">WRSd3</strain>
    </source>
</reference>
<evidence type="ECO:0000256" key="7">
    <source>
        <dbReference type="ARBA" id="ARBA00022927"/>
    </source>
</evidence>
<dbReference type="PANTHER" id="PTHR38831">
    <property type="entry name" value="TYPE II SECRETION SYSTEM PROTEIN K"/>
    <property type="match status" value="1"/>
</dbReference>
<dbReference type="InterPro" id="IPR045584">
    <property type="entry name" value="Pilin-like"/>
</dbReference>
<dbReference type="EMBL" id="AXUT01000053">
    <property type="protein sequence ID" value="ESU81519.1"/>
    <property type="molecule type" value="Genomic_DNA"/>
</dbReference>
<keyword evidence="9 10" id="KW-0472">Membrane</keyword>
<comment type="similarity">
    <text evidence="2 10">Belongs to the GSP K family.</text>
</comment>
<comment type="caution">
    <text evidence="13">The sequence shown here is derived from an EMBL/GenBank/DDBJ whole genome shotgun (WGS) entry which is preliminary data.</text>
</comment>
<protein>
    <recommendedName>
        <fullName evidence="10">Type II secretion system protein K</fullName>
    </recommendedName>
</protein>
<evidence type="ECO:0000256" key="3">
    <source>
        <dbReference type="ARBA" id="ARBA00022448"/>
    </source>
</evidence>
<evidence type="ECO:0000256" key="8">
    <source>
        <dbReference type="ARBA" id="ARBA00022989"/>
    </source>
</evidence>
<dbReference type="SUPFAM" id="SSF54523">
    <property type="entry name" value="Pili subunits"/>
    <property type="match status" value="1"/>
</dbReference>
<dbReference type="GO" id="GO:0005886">
    <property type="term" value="C:plasma membrane"/>
    <property type="evidence" value="ECO:0007669"/>
    <property type="project" value="UniProtKB-SubCell"/>
</dbReference>
<comment type="subcellular location">
    <subcellularLocation>
        <location evidence="1 10">Cell inner membrane</location>
    </subcellularLocation>
</comment>
<evidence type="ECO:0000256" key="9">
    <source>
        <dbReference type="ARBA" id="ARBA00023136"/>
    </source>
</evidence>
<dbReference type="Pfam" id="PF21687">
    <property type="entry name" value="T2SSK_1st"/>
    <property type="match status" value="1"/>
</dbReference>